<reference evidence="2 3" key="1">
    <citation type="journal article" date="2023" name="J. Hered.">
        <title>Chromosome-level genome of the wood stork (Mycteria americana) provides insight into avian chromosome evolution.</title>
        <authorList>
            <person name="Flamio R. Jr."/>
            <person name="Ramstad K.M."/>
        </authorList>
    </citation>
    <scope>NUCLEOTIDE SEQUENCE [LARGE SCALE GENOMIC DNA]</scope>
    <source>
        <strain evidence="2">JAX WOST 10</strain>
    </source>
</reference>
<name>A0AAN7P983_MYCAM</name>
<feature type="region of interest" description="Disordered" evidence="1">
    <location>
        <begin position="1"/>
        <end position="57"/>
    </location>
</feature>
<feature type="compositionally biased region" description="Basic and acidic residues" evidence="1">
    <location>
        <begin position="7"/>
        <end position="24"/>
    </location>
</feature>
<evidence type="ECO:0000256" key="1">
    <source>
        <dbReference type="SAM" id="MobiDB-lite"/>
    </source>
</evidence>
<evidence type="ECO:0000313" key="2">
    <source>
        <dbReference type="EMBL" id="KAK4822728.1"/>
    </source>
</evidence>
<sequence>MQGWNQEDQHSDGVETGEECERQQGLHRYSTNKRKTKDRVSPLPNRDGDEVTKGTEKHEILSSLARSPLRAPTLLRPHSGGKKYYQCQRKTKLRTNGTYKQGNIYIQDLQELTNVTHLWKVLGKWSSSPVTGENQMSHSLTSVLGKIMWQFLLKAISKYTKDKKVTGKSQHRFSMDRYCLTNLIAFCDEMTSSVDKRRAVDVVYLNYVAFYVVFNSIHEAVLGKYEGSR</sequence>
<protein>
    <submittedName>
        <fullName evidence="2">Uncharacterized protein</fullName>
    </submittedName>
</protein>
<gene>
    <name evidence="2" type="ORF">QYF61_019725</name>
</gene>
<keyword evidence="3" id="KW-1185">Reference proteome</keyword>
<evidence type="ECO:0000313" key="3">
    <source>
        <dbReference type="Proteomes" id="UP001333110"/>
    </source>
</evidence>
<proteinExistence type="predicted"/>
<accession>A0AAN7P983</accession>
<organism evidence="2 3">
    <name type="scientific">Mycteria americana</name>
    <name type="common">Wood stork</name>
    <dbReference type="NCBI Taxonomy" id="33587"/>
    <lineage>
        <taxon>Eukaryota</taxon>
        <taxon>Metazoa</taxon>
        <taxon>Chordata</taxon>
        <taxon>Craniata</taxon>
        <taxon>Vertebrata</taxon>
        <taxon>Euteleostomi</taxon>
        <taxon>Archelosauria</taxon>
        <taxon>Archosauria</taxon>
        <taxon>Dinosauria</taxon>
        <taxon>Saurischia</taxon>
        <taxon>Theropoda</taxon>
        <taxon>Coelurosauria</taxon>
        <taxon>Aves</taxon>
        <taxon>Neognathae</taxon>
        <taxon>Neoaves</taxon>
        <taxon>Aequornithes</taxon>
        <taxon>Ciconiiformes</taxon>
        <taxon>Ciconiidae</taxon>
        <taxon>Mycteria</taxon>
    </lineage>
</organism>
<dbReference type="AlphaFoldDB" id="A0AAN7P983"/>
<dbReference type="Proteomes" id="UP001333110">
    <property type="component" value="Unassembled WGS sequence"/>
</dbReference>
<comment type="caution">
    <text evidence="2">The sequence shown here is derived from an EMBL/GenBank/DDBJ whole genome shotgun (WGS) entry which is preliminary data.</text>
</comment>
<dbReference type="EMBL" id="JAUNZN010000004">
    <property type="protein sequence ID" value="KAK4822728.1"/>
    <property type="molecule type" value="Genomic_DNA"/>
</dbReference>
<feature type="compositionally biased region" description="Basic and acidic residues" evidence="1">
    <location>
        <begin position="46"/>
        <end position="57"/>
    </location>
</feature>